<dbReference type="Proteomes" id="UP000000812">
    <property type="component" value="Chromosome"/>
</dbReference>
<gene>
    <name evidence="1" type="ordered locus">XF_0055</name>
</gene>
<name>Q9PH89_XYLFA</name>
<dbReference type="EMBL" id="AE003849">
    <property type="protein sequence ID" value="AAF82868.1"/>
    <property type="molecule type" value="Genomic_DNA"/>
</dbReference>
<protein>
    <submittedName>
        <fullName evidence="1">Uncharacterized protein</fullName>
    </submittedName>
</protein>
<dbReference type="AlphaFoldDB" id="Q9PH89"/>
<dbReference type="HOGENOM" id="CLU_3368137_0_0_6"/>
<evidence type="ECO:0000313" key="2">
    <source>
        <dbReference type="Proteomes" id="UP000000812"/>
    </source>
</evidence>
<proteinExistence type="predicted"/>
<organism evidence="1 2">
    <name type="scientific">Xylella fastidiosa (strain 9a5c)</name>
    <dbReference type="NCBI Taxonomy" id="160492"/>
    <lineage>
        <taxon>Bacteria</taxon>
        <taxon>Pseudomonadati</taxon>
        <taxon>Pseudomonadota</taxon>
        <taxon>Gammaproteobacteria</taxon>
        <taxon>Lysobacterales</taxon>
        <taxon>Lysobacteraceae</taxon>
        <taxon>Xylella</taxon>
    </lineage>
</organism>
<dbReference type="KEGG" id="xfa:XF_0055"/>
<sequence>MQQNIVDGAISSERFGFGDFLCGAVVAEAIDIELI</sequence>
<evidence type="ECO:0000313" key="1">
    <source>
        <dbReference type="EMBL" id="AAF82868.1"/>
    </source>
</evidence>
<dbReference type="PIR" id="C82854">
    <property type="entry name" value="C82854"/>
</dbReference>
<dbReference type="STRING" id="160492.XF_0055"/>
<reference evidence="1 2" key="1">
    <citation type="journal article" date="2000" name="Nature">
        <title>The genome sequence of the plant pathogen Xylella fastidiosa.</title>
        <authorList>
            <person name="Simpson A.J."/>
            <person name="Reinach F.C."/>
            <person name="Arruda P."/>
            <person name="Abreu F.A."/>
            <person name="Acencio M."/>
            <person name="Alvarenga R."/>
            <person name="Alves L.M."/>
            <person name="Araya J.E."/>
            <person name="Baia G.S."/>
            <person name="Baptista C.S."/>
            <person name="Barros M.H."/>
            <person name="Bonaccorsi E.D."/>
            <person name="Bordin S."/>
            <person name="Bove J.M."/>
            <person name="Briones M.R."/>
            <person name="Bueno M.R."/>
            <person name="Camargo A.A."/>
            <person name="Camargo L.E."/>
            <person name="Carraro D.M."/>
            <person name="Carrer H."/>
            <person name="Colauto N.B."/>
            <person name="Colombo C."/>
            <person name="Costa F.F."/>
            <person name="Costa M.C."/>
            <person name="Costa-Neto C.M."/>
            <person name="Coutinho L.L."/>
            <person name="Cristofani M."/>
            <person name="Dias-Neto E."/>
            <person name="Docena C."/>
            <person name="El-Dorry H."/>
            <person name="Facincani A.P."/>
            <person name="Ferreira A.J."/>
            <person name="Ferreira V.C."/>
            <person name="Ferro J.A."/>
            <person name="Fraga J.S."/>
            <person name="Franca S.C."/>
            <person name="Franco M.C."/>
            <person name="Frohme M."/>
            <person name="Furlan L.R."/>
            <person name="Garnier M."/>
            <person name="Goldman G.H."/>
            <person name="Goldman M.H."/>
            <person name="Gomes S.L."/>
            <person name="Gruber A."/>
            <person name="Ho P.L."/>
            <person name="Hoheisel J.D."/>
            <person name="Junqueira M.L."/>
            <person name="Kemper E.L."/>
            <person name="Kitajima J.P."/>
            <person name="Krieger J.E."/>
            <person name="Kuramae E.E."/>
            <person name="Laigret F."/>
            <person name="Lambais M.R."/>
            <person name="Leite L.C."/>
            <person name="Lemos E.G."/>
            <person name="Lemos M.V."/>
            <person name="Lopes S.A."/>
            <person name="Lopes C.R."/>
            <person name="Machado J.A."/>
            <person name="Machado M.A."/>
            <person name="Madeira A.M."/>
            <person name="Madeira H.M."/>
            <person name="Marino C.L."/>
            <person name="Marques M.V."/>
            <person name="Martins E.A."/>
            <person name="Martins E.M."/>
            <person name="Matsukuma A.Y."/>
            <person name="Menck C.F."/>
            <person name="Miracca E.C."/>
            <person name="Miyaki C.Y."/>
            <person name="Monteriro-Vitorello C.B."/>
            <person name="Moon D.H."/>
            <person name="Nagai M.A."/>
            <person name="Nascimento A.L."/>
            <person name="Netto L.E."/>
            <person name="Nhani A.Jr."/>
            <person name="Nobrega F.G."/>
            <person name="Nunes L.R."/>
            <person name="Oliveira M.A."/>
            <person name="de Oliveira M.C."/>
            <person name="de Oliveira R.C."/>
            <person name="Palmieri D.A."/>
            <person name="Paris A."/>
            <person name="Peixoto B.R."/>
            <person name="Pereira G.A."/>
            <person name="Pereira H.A.Jr."/>
            <person name="Pesquero J.B."/>
            <person name="Quaggio R.B."/>
            <person name="Roberto P.G."/>
            <person name="Rodrigues V."/>
            <person name="de M Rosa A.J."/>
            <person name="de Rosa V.E.Jr."/>
            <person name="de Sa R.G."/>
            <person name="Santelli R.V."/>
            <person name="Sawasaki H.E."/>
            <person name="da Silva A.C."/>
            <person name="da Silva A.M."/>
            <person name="da Silva F.R."/>
            <person name="da Silva W.A.Jr."/>
            <person name="da Silveira J.F."/>
            <person name="Silvestri M.L."/>
            <person name="Siqueira W.J."/>
            <person name="de Souza A.A."/>
            <person name="de Souza A.P."/>
            <person name="Terenzi M.F."/>
            <person name="Truffi D."/>
            <person name="Tsai S.M."/>
            <person name="Tsuhako M.H."/>
            <person name="Vallada H."/>
            <person name="Van Sluys M.A."/>
            <person name="Verjovski-Almeida S."/>
            <person name="Vettore A.L."/>
            <person name="Zago M.A."/>
            <person name="Zatz M."/>
            <person name="Meidanis J."/>
            <person name="Setubal J.C."/>
        </authorList>
    </citation>
    <scope>NUCLEOTIDE SEQUENCE [LARGE SCALE GENOMIC DNA]</scope>
    <source>
        <strain evidence="1 2">9a5c</strain>
    </source>
</reference>
<accession>Q9PH89</accession>